<name>A0A7R7XWK7_9EURO</name>
<accession>A0A7R7XWK7</accession>
<evidence type="ECO:0000313" key="12">
    <source>
        <dbReference type="EMBL" id="BCS29041.1"/>
    </source>
</evidence>
<evidence type="ECO:0000256" key="10">
    <source>
        <dbReference type="ARBA" id="ARBA00071004"/>
    </source>
</evidence>
<reference evidence="12" key="2">
    <citation type="submission" date="2021-02" db="EMBL/GenBank/DDBJ databases">
        <title>Aspergillus puulaauensis MK2 genome sequence.</title>
        <authorList>
            <person name="Futagami T."/>
            <person name="Mori K."/>
            <person name="Kadooka C."/>
            <person name="Tanaka T."/>
        </authorList>
    </citation>
    <scope>NUCLEOTIDE SEQUENCE</scope>
    <source>
        <strain evidence="12">MK2</strain>
    </source>
</reference>
<dbReference type="SUPFAM" id="SSF81427">
    <property type="entry name" value="Mitochondrial cytochrome c oxidase subunit VIIc (aka VIIIa)"/>
    <property type="match status" value="1"/>
</dbReference>
<comment type="pathway">
    <text evidence="2 11">Energy metabolism; oxidative phosphorylation.</text>
</comment>
<organism evidence="12 13">
    <name type="scientific">Aspergillus puulaauensis</name>
    <dbReference type="NCBI Taxonomy" id="1220207"/>
    <lineage>
        <taxon>Eukaryota</taxon>
        <taxon>Fungi</taxon>
        <taxon>Dikarya</taxon>
        <taxon>Ascomycota</taxon>
        <taxon>Pezizomycotina</taxon>
        <taxon>Eurotiomycetes</taxon>
        <taxon>Eurotiomycetidae</taxon>
        <taxon>Eurotiales</taxon>
        <taxon>Aspergillaceae</taxon>
        <taxon>Aspergillus</taxon>
    </lineage>
</organism>
<dbReference type="PANTHER" id="PTHR13313:SF0">
    <property type="entry name" value="CYTOCHROME C OXIDASE SUBUNIT 7C, MITOCHONDRIAL"/>
    <property type="match status" value="1"/>
</dbReference>
<dbReference type="Proteomes" id="UP000654913">
    <property type="component" value="Chromosome 7"/>
</dbReference>
<dbReference type="GO" id="GO:0045277">
    <property type="term" value="C:respiratory chain complex IV"/>
    <property type="evidence" value="ECO:0007669"/>
    <property type="project" value="UniProtKB-UniRule"/>
</dbReference>
<sequence>MARSVPLSRSSHRALASFKMNAATALRARMATSFVARRGFSTTRAQLGSPYHYAEGPRSNIPFNPLTKFFFLRYWAFMITGFGTPFAIAVWQTYKAR</sequence>
<keyword evidence="9 11" id="KW-0472">Membrane</keyword>
<keyword evidence="7 11" id="KW-1133">Transmembrane helix</keyword>
<evidence type="ECO:0000256" key="6">
    <source>
        <dbReference type="ARBA" id="ARBA00022946"/>
    </source>
</evidence>
<evidence type="ECO:0000256" key="1">
    <source>
        <dbReference type="ARBA" id="ARBA00004434"/>
    </source>
</evidence>
<dbReference type="FunFam" id="4.10.49.10:FF:000001">
    <property type="entry name" value="Cytochrome c oxidase subunit 7C"/>
    <property type="match status" value="1"/>
</dbReference>
<evidence type="ECO:0000256" key="11">
    <source>
        <dbReference type="RuleBase" id="RU368123"/>
    </source>
</evidence>
<dbReference type="InterPro" id="IPR004202">
    <property type="entry name" value="COX7C/Cox8"/>
</dbReference>
<keyword evidence="8 11" id="KW-0496">Mitochondrion</keyword>
<gene>
    <name evidence="12" type="primary">COX15_2</name>
    <name evidence="12" type="ORF">APUU_70611A</name>
</gene>
<dbReference type="RefSeq" id="XP_041561227.1">
    <property type="nucleotide sequence ID" value="XM_041695503.1"/>
</dbReference>
<evidence type="ECO:0000256" key="2">
    <source>
        <dbReference type="ARBA" id="ARBA00004673"/>
    </source>
</evidence>
<dbReference type="GeneID" id="64979038"/>
<evidence type="ECO:0000256" key="9">
    <source>
        <dbReference type="ARBA" id="ARBA00023136"/>
    </source>
</evidence>
<feature type="transmembrane region" description="Helical" evidence="11">
    <location>
        <begin position="72"/>
        <end position="91"/>
    </location>
</feature>
<protein>
    <recommendedName>
        <fullName evidence="10 11">Cytochrome c oxidase subunit 8, mitochondrial</fullName>
    </recommendedName>
    <alternativeName>
        <fullName evidence="11">Cytochrome c oxidase polypeptide VIII</fullName>
    </alternativeName>
</protein>
<comment type="subunit">
    <text evidence="11">Component of the cytochrome c oxidase (complex IV, CIV), a multisubunit enzyme composed of a catalytic core of 3 subunits and several supernumerary subunits. The complex exists as a monomer or a dimer and forms supercomplexes (SCs) in the inner mitochondrial membrane with ubiquinol-cytochrome c oxidoreductase (cytochrome b-c1 complex, complex III, CIII).</text>
</comment>
<dbReference type="EMBL" id="AP024449">
    <property type="protein sequence ID" value="BCS29041.1"/>
    <property type="molecule type" value="Genomic_DNA"/>
</dbReference>
<evidence type="ECO:0000256" key="8">
    <source>
        <dbReference type="ARBA" id="ARBA00023128"/>
    </source>
</evidence>
<evidence type="ECO:0000256" key="7">
    <source>
        <dbReference type="ARBA" id="ARBA00022989"/>
    </source>
</evidence>
<keyword evidence="13" id="KW-1185">Reference proteome</keyword>
<evidence type="ECO:0000313" key="13">
    <source>
        <dbReference type="Proteomes" id="UP000654913"/>
    </source>
</evidence>
<dbReference type="GO" id="GO:0005743">
    <property type="term" value="C:mitochondrial inner membrane"/>
    <property type="evidence" value="ECO:0007669"/>
    <property type="project" value="UniProtKB-SubCell"/>
</dbReference>
<comment type="subcellular location">
    <subcellularLocation>
        <location evidence="1 11">Mitochondrion inner membrane</location>
        <topology evidence="1 11">Single-pass membrane protein</topology>
    </subcellularLocation>
</comment>
<keyword evidence="4 11" id="KW-0812">Transmembrane</keyword>
<dbReference type="Pfam" id="PF02935">
    <property type="entry name" value="COX7C"/>
    <property type="match status" value="1"/>
</dbReference>
<dbReference type="KEGG" id="apuu:APUU_70611A"/>
<comment type="similarity">
    <text evidence="3 11">Belongs to the cytochrome c oxidase VIIc family.</text>
</comment>
<dbReference type="GO" id="GO:0006123">
    <property type="term" value="P:mitochondrial electron transport, cytochrome c to oxygen"/>
    <property type="evidence" value="ECO:0007669"/>
    <property type="project" value="UniProtKB-UniRule"/>
</dbReference>
<dbReference type="InterPro" id="IPR036636">
    <property type="entry name" value="COX7C/Cox8_sf"/>
</dbReference>
<evidence type="ECO:0000256" key="4">
    <source>
        <dbReference type="ARBA" id="ARBA00022692"/>
    </source>
</evidence>
<evidence type="ECO:0000256" key="5">
    <source>
        <dbReference type="ARBA" id="ARBA00022792"/>
    </source>
</evidence>
<dbReference type="PANTHER" id="PTHR13313">
    <property type="entry name" value="CYTOCHROME C OXIDASE SUBUNIT VIIC"/>
    <property type="match status" value="1"/>
</dbReference>
<dbReference type="AlphaFoldDB" id="A0A7R7XWK7"/>
<dbReference type="UniPathway" id="UPA00705"/>
<comment type="function">
    <text evidence="11">Component of the cytochrome c oxidase, the last enzyme in the mitochondrial electron transport chain which drives oxidative phosphorylation. The respiratory chain contains 3 multisubunit complexes succinate dehydrogenase (complex II, CII), ubiquinol-cytochrome c oxidoreductase (cytochrome b-c1 complex, complex III, CIII) and cytochrome c oxidase (complex IV, CIV), that cooperate to transfer electrons derived from NADH and succinate to molecular oxygen, creating an electrochemical gradient over the inner membrane that drives transmembrane transport and the ATP synthase. Cytochrome c oxidase is the component of the respiratory chain that catalyzes the reduction of oxygen to water. Electrons originating from reduced cytochrome c in the intermembrane space (IMS) are transferred via the dinuclear copper A center (CU(A)) of subunit 2 and heme A of subunit 1 to the active site in subunit 1, a binuclear center (BNC) formed by heme A3 and copper B (CU(B)). The BNC reduces molecular oxygen to 2 water molecules using 4 electrons from cytochrome c in the IMS and 4 protons from the mitochondrial matrix.</text>
</comment>
<evidence type="ECO:0000256" key="3">
    <source>
        <dbReference type="ARBA" id="ARBA00010514"/>
    </source>
</evidence>
<dbReference type="OrthoDB" id="9974841at2759"/>
<proteinExistence type="inferred from homology"/>
<keyword evidence="6 11" id="KW-0809">Transit peptide</keyword>
<reference evidence="12" key="1">
    <citation type="submission" date="2021-01" db="EMBL/GenBank/DDBJ databases">
        <authorList>
            <consortium name="Aspergillus puulaauensis MK2 genome sequencing consortium"/>
            <person name="Kazuki M."/>
            <person name="Futagami T."/>
        </authorList>
    </citation>
    <scope>NUCLEOTIDE SEQUENCE</scope>
    <source>
        <strain evidence="12">MK2</strain>
    </source>
</reference>
<dbReference type="Gene3D" id="4.10.49.10">
    <property type="entry name" value="Cytochrome c oxidase subunit VIIc"/>
    <property type="match status" value="1"/>
</dbReference>
<keyword evidence="5 11" id="KW-0999">Mitochondrion inner membrane</keyword>